<comment type="caution">
    <text evidence="3">The sequence shown here is derived from an EMBL/GenBank/DDBJ whole genome shotgun (WGS) entry which is preliminary data.</text>
</comment>
<evidence type="ECO:0000313" key="4">
    <source>
        <dbReference type="Proteomes" id="UP001501509"/>
    </source>
</evidence>
<reference evidence="3 4" key="1">
    <citation type="journal article" date="2019" name="Int. J. Syst. Evol. Microbiol.">
        <title>The Global Catalogue of Microorganisms (GCM) 10K type strain sequencing project: providing services to taxonomists for standard genome sequencing and annotation.</title>
        <authorList>
            <consortium name="The Broad Institute Genomics Platform"/>
            <consortium name="The Broad Institute Genome Sequencing Center for Infectious Disease"/>
            <person name="Wu L."/>
            <person name="Ma J."/>
        </authorList>
    </citation>
    <scope>NUCLEOTIDE SEQUENCE [LARGE SCALE GENOMIC DNA]</scope>
    <source>
        <strain evidence="3 4">JCM 6833</strain>
    </source>
</reference>
<keyword evidence="1" id="KW-0812">Transmembrane</keyword>
<protein>
    <recommendedName>
        <fullName evidence="2">Thioredoxin domain-containing protein</fullName>
    </recommendedName>
</protein>
<proteinExistence type="predicted"/>
<name>A0ABN3PHW3_9ACTN</name>
<gene>
    <name evidence="3" type="ORF">GCM10010411_19250</name>
</gene>
<dbReference type="InterPro" id="IPR013766">
    <property type="entry name" value="Thioredoxin_domain"/>
</dbReference>
<dbReference type="Proteomes" id="UP001501509">
    <property type="component" value="Unassembled WGS sequence"/>
</dbReference>
<feature type="domain" description="Thioredoxin" evidence="2">
    <location>
        <begin position="60"/>
        <end position="182"/>
    </location>
</feature>
<organism evidence="3 4">
    <name type="scientific">Actinomadura fulvescens</name>
    <dbReference type="NCBI Taxonomy" id="46160"/>
    <lineage>
        <taxon>Bacteria</taxon>
        <taxon>Bacillati</taxon>
        <taxon>Actinomycetota</taxon>
        <taxon>Actinomycetes</taxon>
        <taxon>Streptosporangiales</taxon>
        <taxon>Thermomonosporaceae</taxon>
        <taxon>Actinomadura</taxon>
    </lineage>
</organism>
<accession>A0ABN3PHW3</accession>
<dbReference type="RefSeq" id="WP_344539734.1">
    <property type="nucleotide sequence ID" value="NZ_BAAATD010000002.1"/>
</dbReference>
<evidence type="ECO:0000256" key="1">
    <source>
        <dbReference type="SAM" id="Phobius"/>
    </source>
</evidence>
<keyword evidence="4" id="KW-1185">Reference proteome</keyword>
<dbReference type="EMBL" id="BAAATD010000002">
    <property type="protein sequence ID" value="GAA2586645.1"/>
    <property type="molecule type" value="Genomic_DNA"/>
</dbReference>
<evidence type="ECO:0000259" key="2">
    <source>
        <dbReference type="PROSITE" id="PS51352"/>
    </source>
</evidence>
<sequence>MTEVTLIILGIGVVVAIGAVLRLGKRLTEVEDEARLIKTSMAAEHARDHADHSHDGLAGLKAGEPVPAEFAPLIPAGTWTLALALDADCAFCRGTVERWKDLAEEAGPAHAMVITDVWPAEDPAWARLPEDAGVRLGPGALATIPTPAAAIISPDGTVVAAGPVESSYELDVIVSEVSELAATAGKGASG</sequence>
<evidence type="ECO:0000313" key="3">
    <source>
        <dbReference type="EMBL" id="GAA2586645.1"/>
    </source>
</evidence>
<feature type="transmembrane region" description="Helical" evidence="1">
    <location>
        <begin position="6"/>
        <end position="24"/>
    </location>
</feature>
<keyword evidence="1" id="KW-1133">Transmembrane helix</keyword>
<dbReference type="PROSITE" id="PS51352">
    <property type="entry name" value="THIOREDOXIN_2"/>
    <property type="match status" value="1"/>
</dbReference>
<keyword evidence="1" id="KW-0472">Membrane</keyword>